<proteinExistence type="predicted"/>
<dbReference type="EMBL" id="NBIV01000432">
    <property type="protein sequence ID" value="PXF39805.1"/>
    <property type="molecule type" value="Genomic_DNA"/>
</dbReference>
<dbReference type="Proteomes" id="UP000247409">
    <property type="component" value="Unassembled WGS sequence"/>
</dbReference>
<dbReference type="AlphaFoldDB" id="A0A2V3ICI9"/>
<keyword evidence="3" id="KW-1185">Reference proteome</keyword>
<evidence type="ECO:0000313" key="3">
    <source>
        <dbReference type="Proteomes" id="UP000247409"/>
    </source>
</evidence>
<feature type="region of interest" description="Disordered" evidence="1">
    <location>
        <begin position="99"/>
        <end position="128"/>
    </location>
</feature>
<accession>A0A2V3ICI9</accession>
<protein>
    <submittedName>
        <fullName evidence="2">Uncharacterized protein</fullName>
    </submittedName>
</protein>
<evidence type="ECO:0000256" key="1">
    <source>
        <dbReference type="SAM" id="MobiDB-lite"/>
    </source>
</evidence>
<reference evidence="2 3" key="1">
    <citation type="journal article" date="2018" name="Mol. Biol. Evol.">
        <title>Analysis of the draft genome of the red seaweed Gracilariopsis chorda provides insights into genome size evolution in Rhodophyta.</title>
        <authorList>
            <person name="Lee J."/>
            <person name="Yang E.C."/>
            <person name="Graf L."/>
            <person name="Yang J.H."/>
            <person name="Qiu H."/>
            <person name="Zel Zion U."/>
            <person name="Chan C.X."/>
            <person name="Stephens T.G."/>
            <person name="Weber A.P.M."/>
            <person name="Boo G.H."/>
            <person name="Boo S.M."/>
            <person name="Kim K.M."/>
            <person name="Shin Y."/>
            <person name="Jung M."/>
            <person name="Lee S.J."/>
            <person name="Yim H.S."/>
            <person name="Lee J.H."/>
            <person name="Bhattacharya D."/>
            <person name="Yoon H.S."/>
        </authorList>
    </citation>
    <scope>NUCLEOTIDE SEQUENCE [LARGE SCALE GENOMIC DNA]</scope>
    <source>
        <strain evidence="2 3">SKKU-2015</strain>
        <tissue evidence="2">Whole body</tissue>
    </source>
</reference>
<name>A0A2V3ICI9_9FLOR</name>
<organism evidence="2 3">
    <name type="scientific">Gracilariopsis chorda</name>
    <dbReference type="NCBI Taxonomy" id="448386"/>
    <lineage>
        <taxon>Eukaryota</taxon>
        <taxon>Rhodophyta</taxon>
        <taxon>Florideophyceae</taxon>
        <taxon>Rhodymeniophycidae</taxon>
        <taxon>Gracilariales</taxon>
        <taxon>Gracilariaceae</taxon>
        <taxon>Gracilariopsis</taxon>
    </lineage>
</organism>
<dbReference type="OrthoDB" id="26899at2759"/>
<sequence length="128" mass="15100">MDQSKLFNNCRNRWANVEDYFGFASAALMQAAKSIAASEDKSKEEITQKLELLKQYADRIAKLDVMCKSRARVSKELFNKSKRRTLRTWSDQRDLRARFREHSTNRRPNIDFKSSRTDKHRKDITKGL</sequence>
<comment type="caution">
    <text evidence="2">The sequence shown here is derived from an EMBL/GenBank/DDBJ whole genome shotgun (WGS) entry which is preliminary data.</text>
</comment>
<gene>
    <name evidence="2" type="ORF">BWQ96_10485</name>
</gene>
<evidence type="ECO:0000313" key="2">
    <source>
        <dbReference type="EMBL" id="PXF39805.1"/>
    </source>
</evidence>